<keyword evidence="4 6" id="KW-1133">Transmembrane helix</keyword>
<evidence type="ECO:0000256" key="2">
    <source>
        <dbReference type="ARBA" id="ARBA00022475"/>
    </source>
</evidence>
<keyword evidence="3 6" id="KW-0812">Transmembrane</keyword>
<dbReference type="AlphaFoldDB" id="A0A9X3B9S8"/>
<dbReference type="RefSeq" id="WP_261515750.1">
    <property type="nucleotide sequence ID" value="NZ_JAODNV010000011.1"/>
</dbReference>
<evidence type="ECO:0000256" key="3">
    <source>
        <dbReference type="ARBA" id="ARBA00022692"/>
    </source>
</evidence>
<dbReference type="GO" id="GO:0055085">
    <property type="term" value="P:transmembrane transport"/>
    <property type="evidence" value="ECO:0007669"/>
    <property type="project" value="InterPro"/>
</dbReference>
<feature type="transmembrane region" description="Helical" evidence="6">
    <location>
        <begin position="334"/>
        <end position="356"/>
    </location>
</feature>
<keyword evidence="8" id="KW-1185">Reference proteome</keyword>
<sequence length="396" mass="43708">MKVIELYILRRTLAIFAASLSWLVLIVWTTQVLNRIDLVTSSGQSAATFFTVALLALPAVLPVIMPFVIGIAVAQTLATMNADSELVVINAAGSPRTTVIRPILIVAVAASVAAFAINNLLEPYARQTMRQILARANANLITTVLSEGTFHEVDDSLFVQVSKRLPDGLLGGIFVADSRDPELKLVYHARRGAALEREQGSVLILQEGEVHRQTAHGEISVIRFDAYAFDLSEFTNGSGTPVLYPKDRYLPELINPDPNDSFFAHKPQSYRAELHMRLSEWLYPIVFALIGIAVAGDARSFREARIHPMITTMTIGLLVRWAGFYAGNEAETKPIFAFVLYAVPIGMILMCIGFIATNRVMELPAHWTERLLSHLQVVSERLVRLRARFLASGGRA</sequence>
<dbReference type="PANTHER" id="PTHR33529:SF6">
    <property type="entry name" value="YJGP_YJGQ FAMILY PERMEASE"/>
    <property type="match status" value="1"/>
</dbReference>
<dbReference type="InterPro" id="IPR030922">
    <property type="entry name" value="LptF"/>
</dbReference>
<evidence type="ECO:0000256" key="4">
    <source>
        <dbReference type="ARBA" id="ARBA00022989"/>
    </source>
</evidence>
<dbReference type="InterPro" id="IPR005495">
    <property type="entry name" value="LptG/LptF_permease"/>
</dbReference>
<dbReference type="PANTHER" id="PTHR33529">
    <property type="entry name" value="SLR0882 PROTEIN-RELATED"/>
    <property type="match status" value="1"/>
</dbReference>
<accession>A0A9X3B9S8</accession>
<evidence type="ECO:0000313" key="8">
    <source>
        <dbReference type="Proteomes" id="UP001149009"/>
    </source>
</evidence>
<feature type="transmembrane region" description="Helical" evidence="6">
    <location>
        <begin position="49"/>
        <end position="78"/>
    </location>
</feature>
<evidence type="ECO:0000256" key="1">
    <source>
        <dbReference type="ARBA" id="ARBA00004651"/>
    </source>
</evidence>
<evidence type="ECO:0000313" key="7">
    <source>
        <dbReference type="EMBL" id="MCT8990861.1"/>
    </source>
</evidence>
<feature type="transmembrane region" description="Helical" evidence="6">
    <location>
        <begin position="12"/>
        <end position="29"/>
    </location>
</feature>
<dbReference type="NCBIfam" id="TIGR04407">
    <property type="entry name" value="LptF_YjgP"/>
    <property type="match status" value="1"/>
</dbReference>
<evidence type="ECO:0000256" key="6">
    <source>
        <dbReference type="SAM" id="Phobius"/>
    </source>
</evidence>
<gene>
    <name evidence="7" type="primary">lptF</name>
    <name evidence="7" type="ORF">NYR54_11250</name>
</gene>
<name>A0A9X3B9S8_9HYPH</name>
<reference evidence="7" key="1">
    <citation type="submission" date="2022-08" db="EMBL/GenBank/DDBJ databases">
        <title>Chelativorans sichuanense sp. nov., a paraffin oil-degrading bacterium isolated from a mixture of oil-based drill cuttings and paddy soil.</title>
        <authorList>
            <person name="Yu J."/>
            <person name="Liu H."/>
            <person name="Chen Q."/>
        </authorList>
    </citation>
    <scope>NUCLEOTIDE SEQUENCE</scope>
    <source>
        <strain evidence="7">SCAU 2101</strain>
    </source>
</reference>
<dbReference type="EMBL" id="JAODNV010000011">
    <property type="protein sequence ID" value="MCT8990861.1"/>
    <property type="molecule type" value="Genomic_DNA"/>
</dbReference>
<keyword evidence="5 6" id="KW-0472">Membrane</keyword>
<feature type="transmembrane region" description="Helical" evidence="6">
    <location>
        <begin position="281"/>
        <end position="298"/>
    </location>
</feature>
<protein>
    <submittedName>
        <fullName evidence="7">LPS export ABC transporter permease LptF</fullName>
    </submittedName>
</protein>
<dbReference type="GO" id="GO:0015920">
    <property type="term" value="P:lipopolysaccharide transport"/>
    <property type="evidence" value="ECO:0007669"/>
    <property type="project" value="TreeGrafter"/>
</dbReference>
<comment type="subcellular location">
    <subcellularLocation>
        <location evidence="1">Cell membrane</location>
        <topology evidence="1">Multi-pass membrane protein</topology>
    </subcellularLocation>
</comment>
<dbReference type="GO" id="GO:0043190">
    <property type="term" value="C:ATP-binding cassette (ABC) transporter complex"/>
    <property type="evidence" value="ECO:0007669"/>
    <property type="project" value="InterPro"/>
</dbReference>
<comment type="caution">
    <text evidence="7">The sequence shown here is derived from an EMBL/GenBank/DDBJ whole genome shotgun (WGS) entry which is preliminary data.</text>
</comment>
<evidence type="ECO:0000256" key="5">
    <source>
        <dbReference type="ARBA" id="ARBA00023136"/>
    </source>
</evidence>
<organism evidence="7 8">
    <name type="scientific">Chelativorans petroleitrophicus</name>
    <dbReference type="NCBI Taxonomy" id="2975484"/>
    <lineage>
        <taxon>Bacteria</taxon>
        <taxon>Pseudomonadati</taxon>
        <taxon>Pseudomonadota</taxon>
        <taxon>Alphaproteobacteria</taxon>
        <taxon>Hyphomicrobiales</taxon>
        <taxon>Phyllobacteriaceae</taxon>
        <taxon>Chelativorans</taxon>
    </lineage>
</organism>
<dbReference type="Pfam" id="PF03739">
    <property type="entry name" value="LptF_LptG"/>
    <property type="match status" value="1"/>
</dbReference>
<feature type="transmembrane region" description="Helical" evidence="6">
    <location>
        <begin position="310"/>
        <end position="328"/>
    </location>
</feature>
<dbReference type="Proteomes" id="UP001149009">
    <property type="component" value="Unassembled WGS sequence"/>
</dbReference>
<proteinExistence type="predicted"/>
<keyword evidence="2" id="KW-1003">Cell membrane</keyword>